<dbReference type="AlphaFoldDB" id="A0A5A5T7B5"/>
<gene>
    <name evidence="3" type="ORF">KDI_07090</name>
</gene>
<dbReference type="EMBL" id="BIXY01000006">
    <property type="protein sequence ID" value="GCF07145.1"/>
    <property type="molecule type" value="Genomic_DNA"/>
</dbReference>
<dbReference type="InterPro" id="IPR050447">
    <property type="entry name" value="Erg6_SMT_methyltransf"/>
</dbReference>
<reference evidence="3 4" key="1">
    <citation type="submission" date="2019-01" db="EMBL/GenBank/DDBJ databases">
        <title>Draft genome sequence of Dictyobacter sp. Uno17.</title>
        <authorList>
            <person name="Wang C.M."/>
            <person name="Zheng Y."/>
            <person name="Sakai Y."/>
            <person name="Abe K."/>
            <person name="Yokota A."/>
            <person name="Yabe S."/>
        </authorList>
    </citation>
    <scope>NUCLEOTIDE SEQUENCE [LARGE SCALE GENOMIC DNA]</scope>
    <source>
        <strain evidence="3 4">Uno17</strain>
    </source>
</reference>
<name>A0A5A5T7B5_9CHLR</name>
<dbReference type="SUPFAM" id="SSF53335">
    <property type="entry name" value="S-adenosyl-L-methionine-dependent methyltransferases"/>
    <property type="match status" value="1"/>
</dbReference>
<dbReference type="RefSeq" id="WP_149400179.1">
    <property type="nucleotide sequence ID" value="NZ_BIXY01000006.1"/>
</dbReference>
<dbReference type="Gene3D" id="3.40.50.150">
    <property type="entry name" value="Vaccinia Virus protein VP39"/>
    <property type="match status" value="1"/>
</dbReference>
<dbReference type="Pfam" id="PF08241">
    <property type="entry name" value="Methyltransf_11"/>
    <property type="match status" value="1"/>
</dbReference>
<dbReference type="GO" id="GO:0008757">
    <property type="term" value="F:S-adenosylmethionine-dependent methyltransferase activity"/>
    <property type="evidence" value="ECO:0007669"/>
    <property type="project" value="InterPro"/>
</dbReference>
<dbReference type="Proteomes" id="UP000322530">
    <property type="component" value="Unassembled WGS sequence"/>
</dbReference>
<dbReference type="PANTHER" id="PTHR44068:SF11">
    <property type="entry name" value="GERANYL DIPHOSPHATE 2-C-METHYLTRANSFERASE"/>
    <property type="match status" value="1"/>
</dbReference>
<dbReference type="CDD" id="cd02440">
    <property type="entry name" value="AdoMet_MTases"/>
    <property type="match status" value="1"/>
</dbReference>
<protein>
    <recommendedName>
        <fullName evidence="2">Methyltransferase type 11 domain-containing protein</fullName>
    </recommendedName>
</protein>
<accession>A0A5A5T7B5</accession>
<evidence type="ECO:0000259" key="2">
    <source>
        <dbReference type="Pfam" id="PF08241"/>
    </source>
</evidence>
<keyword evidence="4" id="KW-1185">Reference proteome</keyword>
<organism evidence="3 4">
    <name type="scientific">Dictyobacter arantiisoli</name>
    <dbReference type="NCBI Taxonomy" id="2014874"/>
    <lineage>
        <taxon>Bacteria</taxon>
        <taxon>Bacillati</taxon>
        <taxon>Chloroflexota</taxon>
        <taxon>Ktedonobacteria</taxon>
        <taxon>Ktedonobacterales</taxon>
        <taxon>Dictyobacteraceae</taxon>
        <taxon>Dictyobacter</taxon>
    </lineage>
</organism>
<dbReference type="OrthoDB" id="150268at2"/>
<evidence type="ECO:0000256" key="1">
    <source>
        <dbReference type="ARBA" id="ARBA00022679"/>
    </source>
</evidence>
<keyword evidence="1" id="KW-0808">Transferase</keyword>
<feature type="domain" description="Methyltransferase type 11" evidence="2">
    <location>
        <begin position="51"/>
        <end position="148"/>
    </location>
</feature>
<evidence type="ECO:0000313" key="4">
    <source>
        <dbReference type="Proteomes" id="UP000322530"/>
    </source>
</evidence>
<evidence type="ECO:0000313" key="3">
    <source>
        <dbReference type="EMBL" id="GCF07145.1"/>
    </source>
</evidence>
<comment type="caution">
    <text evidence="3">The sequence shown here is derived from an EMBL/GenBank/DDBJ whole genome shotgun (WGS) entry which is preliminary data.</text>
</comment>
<sequence>MTREGSYHVQSIGSNVEIEIKRLQAQVELFWPNELKHYREFGLSDGMSVVELGAGPGFMIDKIAERFPRCQLTALEVDPLLVEYAKNYLTQKNRQDCRVIQGSIMATGLAENSFDFALIRMVLEHLPDIEGAIREVLRILKPGGKAVFVDNDFEMHIMTYPHIPELRELYDAYCQARSNEGGSPKIGRELPVLLKKGGFSRVDFDVVSAHSDIVGDEMFFRSEGIGIPSKLVTEGYLSSKTLGKISVGWRNMVKNKDHAIIRQIYLAAGEKKR</sequence>
<dbReference type="PANTHER" id="PTHR44068">
    <property type="entry name" value="ZGC:194242"/>
    <property type="match status" value="1"/>
</dbReference>
<proteinExistence type="predicted"/>
<dbReference type="InterPro" id="IPR013216">
    <property type="entry name" value="Methyltransf_11"/>
</dbReference>
<dbReference type="InterPro" id="IPR029063">
    <property type="entry name" value="SAM-dependent_MTases_sf"/>
</dbReference>